<dbReference type="Pfam" id="PF03078">
    <property type="entry name" value="ATHILA"/>
    <property type="match status" value="1"/>
</dbReference>
<dbReference type="Gramene" id="Psat06G0278000-T1">
    <property type="protein sequence ID" value="KAI5396689.1"/>
    <property type="gene ID" value="KIW84_062780"/>
</dbReference>
<reference evidence="2 3" key="1">
    <citation type="journal article" date="2022" name="Nat. Genet.">
        <title>Improved pea reference genome and pan-genome highlight genomic features and evolutionary characteristics.</title>
        <authorList>
            <person name="Yang T."/>
            <person name="Liu R."/>
            <person name="Luo Y."/>
            <person name="Hu S."/>
            <person name="Wang D."/>
            <person name="Wang C."/>
            <person name="Pandey M.K."/>
            <person name="Ge S."/>
            <person name="Xu Q."/>
            <person name="Li N."/>
            <person name="Li G."/>
            <person name="Huang Y."/>
            <person name="Saxena R.K."/>
            <person name="Ji Y."/>
            <person name="Li M."/>
            <person name="Yan X."/>
            <person name="He Y."/>
            <person name="Liu Y."/>
            <person name="Wang X."/>
            <person name="Xiang C."/>
            <person name="Varshney R.K."/>
            <person name="Ding H."/>
            <person name="Gao S."/>
            <person name="Zong X."/>
        </authorList>
    </citation>
    <scope>NUCLEOTIDE SEQUENCE [LARGE SCALE GENOMIC DNA]</scope>
    <source>
        <strain evidence="2 3">cv. Zhongwan 6</strain>
    </source>
</reference>
<keyword evidence="3" id="KW-1185">Reference proteome</keyword>
<organism evidence="2 3">
    <name type="scientific">Pisum sativum</name>
    <name type="common">Garden pea</name>
    <name type="synonym">Lathyrus oleraceus</name>
    <dbReference type="NCBI Taxonomy" id="3888"/>
    <lineage>
        <taxon>Eukaryota</taxon>
        <taxon>Viridiplantae</taxon>
        <taxon>Streptophyta</taxon>
        <taxon>Embryophyta</taxon>
        <taxon>Tracheophyta</taxon>
        <taxon>Spermatophyta</taxon>
        <taxon>Magnoliopsida</taxon>
        <taxon>eudicotyledons</taxon>
        <taxon>Gunneridae</taxon>
        <taxon>Pentapetalae</taxon>
        <taxon>rosids</taxon>
        <taxon>fabids</taxon>
        <taxon>Fabales</taxon>
        <taxon>Fabaceae</taxon>
        <taxon>Papilionoideae</taxon>
        <taxon>50 kb inversion clade</taxon>
        <taxon>NPAAA clade</taxon>
        <taxon>Hologalegina</taxon>
        <taxon>IRL clade</taxon>
        <taxon>Fabeae</taxon>
        <taxon>Lathyrus</taxon>
    </lineage>
</organism>
<evidence type="ECO:0000259" key="1">
    <source>
        <dbReference type="Pfam" id="PF03078"/>
    </source>
</evidence>
<dbReference type="Proteomes" id="UP001058974">
    <property type="component" value="Chromosome 6"/>
</dbReference>
<protein>
    <recommendedName>
        <fullName evidence="1">Arabidopsis retrotransposon Orf1 C-terminal domain-containing protein</fullName>
    </recommendedName>
</protein>
<gene>
    <name evidence="2" type="ORF">KIW84_062780</name>
</gene>
<evidence type="ECO:0000313" key="2">
    <source>
        <dbReference type="EMBL" id="KAI5396689.1"/>
    </source>
</evidence>
<sequence length="275" mass="30754">MTTEFLSSLIYTVSPNTASTVGTVIFRLFGIEYEFSTDNLAGLLGIPHREGAICEAPLDAEWSAEVFTFWQRLSSSSINSFEGILASTIHNPAIRVFRLLLACTIFGRESPNKVNARELLFLQGCLTRTHINPVPFMLAHMTLFTNKTGPIVFGGLVTYIARALGLNDEIATLEPLPPRTINLKFLKDMKLCRARREGGYELMVHGVAIPSVALPCSRRTDVRDERNWTYDLNAPRVLGPLPPNIPDGEAHDTDDEYDRREQYCSWIPCHRGDVA</sequence>
<accession>A0A9D4W607</accession>
<dbReference type="EMBL" id="JAMSHJ010000006">
    <property type="protein sequence ID" value="KAI5396689.1"/>
    <property type="molecule type" value="Genomic_DNA"/>
</dbReference>
<evidence type="ECO:0000313" key="3">
    <source>
        <dbReference type="Proteomes" id="UP001058974"/>
    </source>
</evidence>
<dbReference type="AlphaFoldDB" id="A0A9D4W607"/>
<name>A0A9D4W607_PEA</name>
<feature type="domain" description="Arabidopsis retrotransposon Orf1 C-terminal" evidence="1">
    <location>
        <begin position="2"/>
        <end position="127"/>
    </location>
</feature>
<proteinExistence type="predicted"/>
<dbReference type="InterPro" id="IPR004312">
    <property type="entry name" value="ATHILA_Orf1_C"/>
</dbReference>
<comment type="caution">
    <text evidence="2">The sequence shown here is derived from an EMBL/GenBank/DDBJ whole genome shotgun (WGS) entry which is preliminary data.</text>
</comment>